<dbReference type="NCBIfam" id="TIGR00254">
    <property type="entry name" value="GGDEF"/>
    <property type="match status" value="1"/>
</dbReference>
<dbReference type="Proteomes" id="UP001597158">
    <property type="component" value="Unassembled WGS sequence"/>
</dbReference>
<evidence type="ECO:0000313" key="5">
    <source>
        <dbReference type="EMBL" id="MFD1264422.1"/>
    </source>
</evidence>
<protein>
    <submittedName>
        <fullName evidence="5">Diguanylate cyclase domain-containing protein</fullName>
        <ecNumber evidence="5">2.7.7.65</ecNumber>
    </submittedName>
</protein>
<dbReference type="PANTHER" id="PTHR46663:SF2">
    <property type="entry name" value="GGDEF DOMAIN-CONTAINING PROTEIN"/>
    <property type="match status" value="1"/>
</dbReference>
<dbReference type="PANTHER" id="PTHR46663">
    <property type="entry name" value="DIGUANYLATE CYCLASE DGCT-RELATED"/>
    <property type="match status" value="1"/>
</dbReference>
<organism evidence="5 6">
    <name type="scientific">Thauera mechernichensis</name>
    <dbReference type="NCBI Taxonomy" id="82788"/>
    <lineage>
        <taxon>Bacteria</taxon>
        <taxon>Pseudomonadati</taxon>
        <taxon>Pseudomonadota</taxon>
        <taxon>Betaproteobacteria</taxon>
        <taxon>Rhodocyclales</taxon>
        <taxon>Zoogloeaceae</taxon>
        <taxon>Thauera</taxon>
    </lineage>
</organism>
<dbReference type="InterPro" id="IPR000160">
    <property type="entry name" value="GGDEF_dom"/>
</dbReference>
<dbReference type="InterPro" id="IPR052163">
    <property type="entry name" value="DGC-Regulatory_Protein"/>
</dbReference>
<feature type="region of interest" description="Disordered" evidence="1">
    <location>
        <begin position="570"/>
        <end position="589"/>
    </location>
</feature>
<dbReference type="Pfam" id="PF22673">
    <property type="entry name" value="MCP-like_PDC_1"/>
    <property type="match status" value="1"/>
</dbReference>
<feature type="domain" description="HAMP" evidence="3">
    <location>
        <begin position="368"/>
        <end position="420"/>
    </location>
</feature>
<comment type="caution">
    <text evidence="5">The sequence shown here is derived from an EMBL/GenBank/DDBJ whole genome shotgun (WGS) entry which is preliminary data.</text>
</comment>
<dbReference type="RefSeq" id="WP_277830744.1">
    <property type="nucleotide sequence ID" value="NZ_JARQZE010000002.1"/>
</dbReference>
<dbReference type="CDD" id="cd01949">
    <property type="entry name" value="GGDEF"/>
    <property type="match status" value="1"/>
</dbReference>
<dbReference type="Gene3D" id="3.30.450.20">
    <property type="entry name" value="PAS domain"/>
    <property type="match status" value="1"/>
</dbReference>
<gene>
    <name evidence="5" type="ORF">ACFQ4M_12615</name>
</gene>
<dbReference type="CDD" id="cd12913">
    <property type="entry name" value="PDC1_MCP_like"/>
    <property type="match status" value="1"/>
</dbReference>
<keyword evidence="2" id="KW-0812">Transmembrane</keyword>
<keyword evidence="6" id="KW-1185">Reference proteome</keyword>
<evidence type="ECO:0000259" key="4">
    <source>
        <dbReference type="PROSITE" id="PS50887"/>
    </source>
</evidence>
<evidence type="ECO:0000259" key="3">
    <source>
        <dbReference type="PROSITE" id="PS50885"/>
    </source>
</evidence>
<dbReference type="SUPFAM" id="SSF55073">
    <property type="entry name" value="Nucleotide cyclase"/>
    <property type="match status" value="1"/>
</dbReference>
<feature type="transmembrane region" description="Helical" evidence="2">
    <location>
        <begin position="12"/>
        <end position="35"/>
    </location>
</feature>
<dbReference type="PROSITE" id="PS50887">
    <property type="entry name" value="GGDEF"/>
    <property type="match status" value="1"/>
</dbReference>
<keyword evidence="2" id="KW-0472">Membrane</keyword>
<accession>A0ABW3WEJ3</accession>
<feature type="transmembrane region" description="Helical" evidence="2">
    <location>
        <begin position="349"/>
        <end position="370"/>
    </location>
</feature>
<reference evidence="6" key="1">
    <citation type="journal article" date="2019" name="Int. J. Syst. Evol. Microbiol.">
        <title>The Global Catalogue of Microorganisms (GCM) 10K type strain sequencing project: providing services to taxonomists for standard genome sequencing and annotation.</title>
        <authorList>
            <consortium name="The Broad Institute Genomics Platform"/>
            <consortium name="The Broad Institute Genome Sequencing Center for Infectious Disease"/>
            <person name="Wu L."/>
            <person name="Ma J."/>
        </authorList>
    </citation>
    <scope>NUCLEOTIDE SEQUENCE [LARGE SCALE GENOMIC DNA]</scope>
    <source>
        <strain evidence="6">CCUG 48884</strain>
    </source>
</reference>
<evidence type="ECO:0000256" key="2">
    <source>
        <dbReference type="SAM" id="Phobius"/>
    </source>
</evidence>
<sequence length="589" mass="64804">MPTRLLQSISLRLVLIVPYVLLLVGLAVALGVLSYSAGSRALSTVSGQLLLETVGRITQAVDRHVVGSSAVLESAFPEGMPAPPTIEQDFHDIRNRFWVATSIHTDPNDYVYYGNEAGQGLGLHRRSSDEVELRMKLRADEHRAIYRYQGVDGHLEFVRRETTLFDPRTRPWYANGKTTDGHTWTSVYIDFGTLQLVATRARRVLGPDNEFAGVVATDVALKALNDFVGRLKVSPNGIAFIVEPDGNLIASSASANVVVLPDGSYGRLQAAESDHPLLKASYLTVRDRIAVVSDEKLPRVFEFVDPEGNQIHAAIDRVRDAAGLDWVTVVAMPASDFLGDVIENVRRTVVLATIAVMVAVAIGLGILSWVSRDLRSLAAVASRIGDGDLETPVGIVRRDEIGELARSFERMQDRLRTDRLTGLANREALLQQLQRRIERARNDRRNPHVGVLFIDLNRFKSINDNHGHEIGDQVLQEIANRLAHSVRAEDLVARYAGDEFVIVTDNVTDRPALDQVRLHVEAVLRAPLTTPQIAGLGLSVGGAIGGALYPDDGDSPESLLRHADHAMYADKLDRRRSEPSGVVRFPQRP</sequence>
<keyword evidence="5" id="KW-0548">Nucleotidyltransferase</keyword>
<dbReference type="Gene3D" id="6.10.340.10">
    <property type="match status" value="1"/>
</dbReference>
<keyword evidence="5" id="KW-0808">Transferase</keyword>
<dbReference type="GO" id="GO:0052621">
    <property type="term" value="F:diguanylate cyclase activity"/>
    <property type="evidence" value="ECO:0007669"/>
    <property type="project" value="UniProtKB-EC"/>
</dbReference>
<dbReference type="SMART" id="SM00267">
    <property type="entry name" value="GGDEF"/>
    <property type="match status" value="1"/>
</dbReference>
<name>A0ABW3WEJ3_9RHOO</name>
<evidence type="ECO:0000256" key="1">
    <source>
        <dbReference type="SAM" id="MobiDB-lite"/>
    </source>
</evidence>
<dbReference type="CDD" id="cd06225">
    <property type="entry name" value="HAMP"/>
    <property type="match status" value="1"/>
</dbReference>
<dbReference type="SUPFAM" id="SSF158472">
    <property type="entry name" value="HAMP domain-like"/>
    <property type="match status" value="1"/>
</dbReference>
<dbReference type="EMBL" id="JBHTMC010000024">
    <property type="protein sequence ID" value="MFD1264422.1"/>
    <property type="molecule type" value="Genomic_DNA"/>
</dbReference>
<dbReference type="PROSITE" id="PS50885">
    <property type="entry name" value="HAMP"/>
    <property type="match status" value="1"/>
</dbReference>
<evidence type="ECO:0000313" key="6">
    <source>
        <dbReference type="Proteomes" id="UP001597158"/>
    </source>
</evidence>
<proteinExistence type="predicted"/>
<keyword evidence="2" id="KW-1133">Transmembrane helix</keyword>
<feature type="domain" description="GGDEF" evidence="4">
    <location>
        <begin position="447"/>
        <end position="584"/>
    </location>
</feature>
<dbReference type="Gene3D" id="3.30.70.270">
    <property type="match status" value="1"/>
</dbReference>
<dbReference type="EC" id="2.7.7.65" evidence="5"/>
<dbReference type="SMART" id="SM00304">
    <property type="entry name" value="HAMP"/>
    <property type="match status" value="1"/>
</dbReference>
<dbReference type="CDD" id="cd18774">
    <property type="entry name" value="PDC2_HK_sensor"/>
    <property type="match status" value="1"/>
</dbReference>
<dbReference type="InterPro" id="IPR029787">
    <property type="entry name" value="Nucleotide_cyclase"/>
</dbReference>
<dbReference type="InterPro" id="IPR003660">
    <property type="entry name" value="HAMP_dom"/>
</dbReference>
<dbReference type="InterPro" id="IPR043128">
    <property type="entry name" value="Rev_trsase/Diguanyl_cyclase"/>
</dbReference>
<dbReference type="Pfam" id="PF00990">
    <property type="entry name" value="GGDEF"/>
    <property type="match status" value="1"/>
</dbReference>